<sequence>MRPSHKQSPFIKKSLHQRLKEQDISIRNSSPQQLQRSLESCRKTLASSGFPETSETGIILRQFESKLLTRLNQISQSSAGSCSPTDATSTLSPPPLNRSANLHQQHENHARSIGPEGIVGFKKRLMQEQSFVPTSDSLLAGMSMSQSIKLQEQNVFRERELATTESLSRLSLQCSSSMNHSMRDEHMQLDAHEAEQTCVRQGEDDEENKDEVILTENDQPDVQRAWELAYQAGFTRGPGDIPQRMLPAD</sequence>
<feature type="compositionally biased region" description="Polar residues" evidence="1">
    <location>
        <begin position="75"/>
        <end position="91"/>
    </location>
</feature>
<feature type="region of interest" description="Disordered" evidence="1">
    <location>
        <begin position="75"/>
        <end position="95"/>
    </location>
</feature>
<protein>
    <submittedName>
        <fullName evidence="2">Uncharacterized protein</fullName>
    </submittedName>
</protein>
<evidence type="ECO:0000313" key="2">
    <source>
        <dbReference type="EMBL" id="PLW55413.1"/>
    </source>
</evidence>
<gene>
    <name evidence="2" type="ORF">PCANC_07021</name>
</gene>
<dbReference type="Proteomes" id="UP000235388">
    <property type="component" value="Unassembled WGS sequence"/>
</dbReference>
<name>A0A2N5VZI9_9BASI</name>
<evidence type="ECO:0000256" key="1">
    <source>
        <dbReference type="SAM" id="MobiDB-lite"/>
    </source>
</evidence>
<comment type="caution">
    <text evidence="2">The sequence shown here is derived from an EMBL/GenBank/DDBJ whole genome shotgun (WGS) entry which is preliminary data.</text>
</comment>
<dbReference type="EMBL" id="PGCJ01000032">
    <property type="protein sequence ID" value="PLW55413.1"/>
    <property type="molecule type" value="Genomic_DNA"/>
</dbReference>
<proteinExistence type="predicted"/>
<reference evidence="2 3" key="1">
    <citation type="submission" date="2017-11" db="EMBL/GenBank/DDBJ databases">
        <title>De novo assembly and phasing of dikaryotic genomes from two isolates of Puccinia coronata f. sp. avenae, the causal agent of oat crown rust.</title>
        <authorList>
            <person name="Miller M.E."/>
            <person name="Zhang Y."/>
            <person name="Omidvar V."/>
            <person name="Sperschneider J."/>
            <person name="Schwessinger B."/>
            <person name="Raley C."/>
            <person name="Palmer J.M."/>
            <person name="Garnica D."/>
            <person name="Upadhyaya N."/>
            <person name="Rathjen J."/>
            <person name="Taylor J.M."/>
            <person name="Park R.F."/>
            <person name="Dodds P.N."/>
            <person name="Hirsch C.D."/>
            <person name="Kianian S.F."/>
            <person name="Figueroa M."/>
        </authorList>
    </citation>
    <scope>NUCLEOTIDE SEQUENCE [LARGE SCALE GENOMIC DNA]</scope>
    <source>
        <strain evidence="2">12NC29</strain>
    </source>
</reference>
<organism evidence="2 3">
    <name type="scientific">Puccinia coronata f. sp. avenae</name>
    <dbReference type="NCBI Taxonomy" id="200324"/>
    <lineage>
        <taxon>Eukaryota</taxon>
        <taxon>Fungi</taxon>
        <taxon>Dikarya</taxon>
        <taxon>Basidiomycota</taxon>
        <taxon>Pucciniomycotina</taxon>
        <taxon>Pucciniomycetes</taxon>
        <taxon>Pucciniales</taxon>
        <taxon>Pucciniaceae</taxon>
        <taxon>Puccinia</taxon>
    </lineage>
</organism>
<dbReference type="AlphaFoldDB" id="A0A2N5VZI9"/>
<accession>A0A2N5VZI9</accession>
<keyword evidence="3" id="KW-1185">Reference proteome</keyword>
<dbReference type="OrthoDB" id="2504819at2759"/>
<feature type="region of interest" description="Disordered" evidence="1">
    <location>
        <begin position="199"/>
        <end position="218"/>
    </location>
</feature>
<evidence type="ECO:0000313" key="3">
    <source>
        <dbReference type="Proteomes" id="UP000235388"/>
    </source>
</evidence>